<organism evidence="1">
    <name type="scientific">Desulfobacca acetoxidans</name>
    <dbReference type="NCBI Taxonomy" id="60893"/>
    <lineage>
        <taxon>Bacteria</taxon>
        <taxon>Pseudomonadati</taxon>
        <taxon>Thermodesulfobacteriota</taxon>
        <taxon>Desulfobaccia</taxon>
        <taxon>Desulfobaccales</taxon>
        <taxon>Desulfobaccaceae</taxon>
        <taxon>Desulfobacca</taxon>
    </lineage>
</organism>
<accession>A0A7C3V648</accession>
<reference evidence="1" key="1">
    <citation type="journal article" date="2020" name="mSystems">
        <title>Genome- and Community-Level Interaction Insights into Carbon Utilization and Element Cycling Functions of Hydrothermarchaeota in Hydrothermal Sediment.</title>
        <authorList>
            <person name="Zhou Z."/>
            <person name="Liu Y."/>
            <person name="Xu W."/>
            <person name="Pan J."/>
            <person name="Luo Z.H."/>
            <person name="Li M."/>
        </authorList>
    </citation>
    <scope>NUCLEOTIDE SEQUENCE [LARGE SCALE GENOMIC DNA]</scope>
    <source>
        <strain evidence="1">SpSt-897</strain>
    </source>
</reference>
<comment type="caution">
    <text evidence="1">The sequence shown here is derived from an EMBL/GenBank/DDBJ whole genome shotgun (WGS) entry which is preliminary data.</text>
</comment>
<dbReference type="EMBL" id="DTMF01000260">
    <property type="protein sequence ID" value="HGF34815.1"/>
    <property type="molecule type" value="Genomic_DNA"/>
</dbReference>
<dbReference type="AlphaFoldDB" id="A0A7C3V648"/>
<name>A0A7C3V648_9BACT</name>
<proteinExistence type="predicted"/>
<gene>
    <name evidence="1" type="ORF">ENW96_10585</name>
</gene>
<protein>
    <submittedName>
        <fullName evidence="1">Uncharacterized protein</fullName>
    </submittedName>
</protein>
<sequence>MSKVIDLEDRLKLEQKKKRQVDKAKKIEAVRKVLQCTRCLARCHKCGMQFDTGKMYKRYQGPFRFCDSCQEEYDEFKRLQAEGGESPYYWHNKAWMTLWQSWLDYQQALKDYGESPEFIELVREVEWDR</sequence>
<evidence type="ECO:0000313" key="1">
    <source>
        <dbReference type="EMBL" id="HGF34815.1"/>
    </source>
</evidence>